<evidence type="ECO:0000256" key="3">
    <source>
        <dbReference type="ARBA" id="ARBA00022630"/>
    </source>
</evidence>
<dbReference type="SUPFAM" id="SSF55103">
    <property type="entry name" value="FAD-linked oxidases, C-terminal domain"/>
    <property type="match status" value="1"/>
</dbReference>
<feature type="domain" description="FAD-binding PCMH-type" evidence="10">
    <location>
        <begin position="1"/>
        <end position="167"/>
    </location>
</feature>
<dbReference type="Gene3D" id="3.30.465.10">
    <property type="match status" value="1"/>
</dbReference>
<evidence type="ECO:0000256" key="4">
    <source>
        <dbReference type="ARBA" id="ARBA00022692"/>
    </source>
</evidence>
<organism evidence="11 12">
    <name type="scientific">Emericellopsis cladophorae</name>
    <dbReference type="NCBI Taxonomy" id="2686198"/>
    <lineage>
        <taxon>Eukaryota</taxon>
        <taxon>Fungi</taxon>
        <taxon>Dikarya</taxon>
        <taxon>Ascomycota</taxon>
        <taxon>Pezizomycotina</taxon>
        <taxon>Sordariomycetes</taxon>
        <taxon>Hypocreomycetidae</taxon>
        <taxon>Hypocreales</taxon>
        <taxon>Bionectriaceae</taxon>
        <taxon>Emericellopsis</taxon>
    </lineage>
</organism>
<gene>
    <name evidence="11" type="ORF">J7T54_007980</name>
</gene>
<dbReference type="GO" id="GO:0050614">
    <property type="term" value="F:Delta24-sterol reductase activity"/>
    <property type="evidence" value="ECO:0007669"/>
    <property type="project" value="UniProtKB-EC"/>
</dbReference>
<evidence type="ECO:0000313" key="11">
    <source>
        <dbReference type="EMBL" id="KAI6784886.1"/>
    </source>
</evidence>
<dbReference type="InterPro" id="IPR036318">
    <property type="entry name" value="FAD-bd_PCMH-like_sf"/>
</dbReference>
<sequence>MEAHNAIVAKVAERVQHFHSIQKPFRIYHGSTNSTRPSHRSVDNTVDTSKLNKVLHVDPVKLTATAEPNVPLGDLVKATLQHGLLPPVVMEFPTITVGGGFSGSSGESSSFKHGAFEANMESIEIVLPNGTIEHASRTVKPDLLWGAASAYGTLGVVTLVEVRLRPAKDFVELRYIHCKKPEDYVQVIEAESAKPDVEFVDGIVYARDSTVICSGKFADAVPEGKKTVGFTKPNDPWFYLHAQDRERKLKAGSHTEDELVDYIPITDYLFRYNRAGFWTARYAFQYFVTPFNRITRRVLDKFMQTSVMYHAMHKSGLHDFYVIQDVGVPYARAAEFHNFLDDTYKMYPIWLCPLRIRRDEPNSGHGLHAEFSDPDTESHLLNYGVWGPVPGDRKEVVRLNRLLEHKVQACGGKKWLYSHAYYTESEFWAHYDREAYDAVRGRYGAGHLPSVYDKTHVAWEKEEAALAKRPVKRIAWKIWPLRGLYGVYHAWTGNDYLLSKRKQENAAAKQQAQEQQQQQTRDEENPVKPGTAVSAEPPQLEVPQRVRPMSTAFAEDPNETTQTSQDIPRAPAQSTEAKA</sequence>
<keyword evidence="6" id="KW-1133">Transmembrane helix</keyword>
<dbReference type="EMBL" id="JAGIXG020000003">
    <property type="protein sequence ID" value="KAI6784886.1"/>
    <property type="molecule type" value="Genomic_DNA"/>
</dbReference>
<dbReference type="InterPro" id="IPR040165">
    <property type="entry name" value="Diminuto-like"/>
</dbReference>
<dbReference type="Pfam" id="PF01565">
    <property type="entry name" value="FAD_binding_4"/>
    <property type="match status" value="1"/>
</dbReference>
<dbReference type="AlphaFoldDB" id="A0A9P9Y7G5"/>
<dbReference type="PROSITE" id="PS51387">
    <property type="entry name" value="FAD_PCMH"/>
    <property type="match status" value="1"/>
</dbReference>
<reference evidence="11" key="1">
    <citation type="journal article" date="2021" name="J Fungi (Basel)">
        <title>Genomic and Metabolomic Analyses of the Marine Fungus Emericellopsis cladophorae: Insights into Saltwater Adaptability Mechanisms and Its Biosynthetic Potential.</title>
        <authorList>
            <person name="Goncalves M.F.M."/>
            <person name="Hilario S."/>
            <person name="Van de Peer Y."/>
            <person name="Esteves A.C."/>
            <person name="Alves A."/>
        </authorList>
    </citation>
    <scope>NUCLEOTIDE SEQUENCE</scope>
    <source>
        <strain evidence="11">MUM 19.33</strain>
    </source>
</reference>
<dbReference type="GO" id="GO:0000246">
    <property type="term" value="F:Delta24(24-1) sterol reductase activity"/>
    <property type="evidence" value="ECO:0007669"/>
    <property type="project" value="TreeGrafter"/>
</dbReference>
<accession>A0A9P9Y7G5</accession>
<dbReference type="InterPro" id="IPR016169">
    <property type="entry name" value="FAD-bd_PCMH_sub2"/>
</dbReference>
<dbReference type="GO" id="GO:0005737">
    <property type="term" value="C:cytoplasm"/>
    <property type="evidence" value="ECO:0007669"/>
    <property type="project" value="TreeGrafter"/>
</dbReference>
<dbReference type="SUPFAM" id="SSF56176">
    <property type="entry name" value="FAD-binding/transporter-associated domain-like"/>
    <property type="match status" value="1"/>
</dbReference>
<reference evidence="11" key="2">
    <citation type="submission" date="2022-07" db="EMBL/GenBank/DDBJ databases">
        <authorList>
            <person name="Goncalves M.F.M."/>
            <person name="Hilario S."/>
            <person name="Van De Peer Y."/>
            <person name="Esteves A.C."/>
            <person name="Alves A."/>
        </authorList>
    </citation>
    <scope>NUCLEOTIDE SEQUENCE</scope>
    <source>
        <strain evidence="11">MUM 19.33</strain>
    </source>
</reference>
<keyword evidence="12" id="KW-1185">Reference proteome</keyword>
<dbReference type="Proteomes" id="UP001055219">
    <property type="component" value="Unassembled WGS sequence"/>
</dbReference>
<evidence type="ECO:0000256" key="6">
    <source>
        <dbReference type="ARBA" id="ARBA00022989"/>
    </source>
</evidence>
<dbReference type="GO" id="GO:0071949">
    <property type="term" value="F:FAD binding"/>
    <property type="evidence" value="ECO:0007669"/>
    <property type="project" value="InterPro"/>
</dbReference>
<evidence type="ECO:0000259" key="10">
    <source>
        <dbReference type="PROSITE" id="PS51387"/>
    </source>
</evidence>
<dbReference type="EC" id="1.3.1.72" evidence="2"/>
<dbReference type="PANTHER" id="PTHR10801:SF0">
    <property type="entry name" value="DELTA(24)-STEROL REDUCTASE"/>
    <property type="match status" value="1"/>
</dbReference>
<dbReference type="GO" id="GO:0016020">
    <property type="term" value="C:membrane"/>
    <property type="evidence" value="ECO:0007669"/>
    <property type="project" value="UniProtKB-SubCell"/>
</dbReference>
<evidence type="ECO:0000256" key="7">
    <source>
        <dbReference type="ARBA" id="ARBA00023002"/>
    </source>
</evidence>
<comment type="subcellular location">
    <subcellularLocation>
        <location evidence="1">Membrane</location>
        <topology evidence="1">Single-pass membrane protein</topology>
    </subcellularLocation>
</comment>
<evidence type="ECO:0000256" key="2">
    <source>
        <dbReference type="ARBA" id="ARBA00012405"/>
    </source>
</evidence>
<comment type="caution">
    <text evidence="11">The sequence shown here is derived from an EMBL/GenBank/DDBJ whole genome shotgun (WGS) entry which is preliminary data.</text>
</comment>
<evidence type="ECO:0000256" key="8">
    <source>
        <dbReference type="ARBA" id="ARBA00023136"/>
    </source>
</evidence>
<keyword evidence="5" id="KW-0274">FAD</keyword>
<dbReference type="PANTHER" id="PTHR10801">
    <property type="entry name" value="24-DEHYDROCHOLESTEROL REDUCTASE"/>
    <property type="match status" value="1"/>
</dbReference>
<dbReference type="GO" id="GO:0008202">
    <property type="term" value="P:steroid metabolic process"/>
    <property type="evidence" value="ECO:0007669"/>
    <property type="project" value="TreeGrafter"/>
</dbReference>
<evidence type="ECO:0000256" key="1">
    <source>
        <dbReference type="ARBA" id="ARBA00004167"/>
    </source>
</evidence>
<evidence type="ECO:0000256" key="9">
    <source>
        <dbReference type="SAM" id="MobiDB-lite"/>
    </source>
</evidence>
<dbReference type="OrthoDB" id="415825at2759"/>
<feature type="compositionally biased region" description="Low complexity" evidence="9">
    <location>
        <begin position="507"/>
        <end position="519"/>
    </location>
</feature>
<feature type="region of interest" description="Disordered" evidence="9">
    <location>
        <begin position="507"/>
        <end position="579"/>
    </location>
</feature>
<protein>
    <recommendedName>
        <fullName evidence="2">Delta(24)-sterol reductase</fullName>
        <ecNumber evidence="2">1.3.1.72</ecNumber>
    </recommendedName>
</protein>
<evidence type="ECO:0000313" key="12">
    <source>
        <dbReference type="Proteomes" id="UP001055219"/>
    </source>
</evidence>
<dbReference type="GeneID" id="75834452"/>
<keyword evidence="3" id="KW-0285">Flavoprotein</keyword>
<keyword evidence="4" id="KW-0812">Transmembrane</keyword>
<dbReference type="InterPro" id="IPR016166">
    <property type="entry name" value="FAD-bd_PCMH"/>
</dbReference>
<feature type="compositionally biased region" description="Polar residues" evidence="9">
    <location>
        <begin position="559"/>
        <end position="579"/>
    </location>
</feature>
<keyword evidence="8" id="KW-0472">Membrane</keyword>
<dbReference type="RefSeq" id="XP_051365742.1">
    <property type="nucleotide sequence ID" value="XM_051502563.1"/>
</dbReference>
<dbReference type="InterPro" id="IPR006094">
    <property type="entry name" value="Oxid_FAD_bind_N"/>
</dbReference>
<name>A0A9P9Y7G5_9HYPO</name>
<proteinExistence type="predicted"/>
<evidence type="ECO:0000256" key="5">
    <source>
        <dbReference type="ARBA" id="ARBA00022827"/>
    </source>
</evidence>
<keyword evidence="7" id="KW-0560">Oxidoreductase</keyword>
<dbReference type="InterPro" id="IPR016164">
    <property type="entry name" value="FAD-linked_Oxase-like_C"/>
</dbReference>